<gene>
    <name evidence="1" type="ORF">CDEB00056_LOCUS17346</name>
</gene>
<reference evidence="1" key="1">
    <citation type="submission" date="2021-01" db="EMBL/GenBank/DDBJ databases">
        <authorList>
            <person name="Corre E."/>
            <person name="Pelletier E."/>
            <person name="Niang G."/>
            <person name="Scheremetjew M."/>
            <person name="Finn R."/>
            <person name="Kale V."/>
            <person name="Holt S."/>
            <person name="Cochrane G."/>
            <person name="Meng A."/>
            <person name="Brown T."/>
            <person name="Cohen L."/>
        </authorList>
    </citation>
    <scope>NUCLEOTIDE SEQUENCE</scope>
    <source>
        <strain evidence="1">MM31A-1</strain>
    </source>
</reference>
<accession>A0A7S3VD07</accession>
<proteinExistence type="predicted"/>
<dbReference type="AlphaFoldDB" id="A0A7S3VD07"/>
<protein>
    <submittedName>
        <fullName evidence="1">Uncharacterized protein</fullName>
    </submittedName>
</protein>
<sequence length="107" mass="11966">MSKQKKASFETSVRSNRIVLASSIPIDLARMYFIQSPQSFADRSPTNHTQFLSCNLASLYFYQPLTFISDDIILFIVTKNGCEIATTLRTAFSSPLQPCTYVSSLLA</sequence>
<name>A0A7S3VD07_9STRA</name>
<dbReference type="EMBL" id="HBIO01022564">
    <property type="protein sequence ID" value="CAE0472493.1"/>
    <property type="molecule type" value="Transcribed_RNA"/>
</dbReference>
<organism evidence="1">
    <name type="scientific">Chaetoceros debilis</name>
    <dbReference type="NCBI Taxonomy" id="122233"/>
    <lineage>
        <taxon>Eukaryota</taxon>
        <taxon>Sar</taxon>
        <taxon>Stramenopiles</taxon>
        <taxon>Ochrophyta</taxon>
        <taxon>Bacillariophyta</taxon>
        <taxon>Coscinodiscophyceae</taxon>
        <taxon>Chaetocerotophycidae</taxon>
        <taxon>Chaetocerotales</taxon>
        <taxon>Chaetocerotaceae</taxon>
        <taxon>Chaetoceros</taxon>
    </lineage>
</organism>
<evidence type="ECO:0000313" key="1">
    <source>
        <dbReference type="EMBL" id="CAE0472493.1"/>
    </source>
</evidence>